<dbReference type="SUPFAM" id="SSF81606">
    <property type="entry name" value="PP2C-like"/>
    <property type="match status" value="1"/>
</dbReference>
<reference evidence="2 3" key="1">
    <citation type="journal article" date="2016" name="Nat. Commun.">
        <title>Thousands of microbial genomes shed light on interconnected biogeochemical processes in an aquifer system.</title>
        <authorList>
            <person name="Anantharaman K."/>
            <person name="Brown C.T."/>
            <person name="Hug L.A."/>
            <person name="Sharon I."/>
            <person name="Castelle C.J."/>
            <person name="Probst A.J."/>
            <person name="Thomas B.C."/>
            <person name="Singh A."/>
            <person name="Wilkins M.J."/>
            <person name="Karaoz U."/>
            <person name="Brodie E.L."/>
            <person name="Williams K.H."/>
            <person name="Hubbard S.S."/>
            <person name="Banfield J.F."/>
        </authorList>
    </citation>
    <scope>NUCLEOTIDE SEQUENCE [LARGE SCALE GENOMIC DNA]</scope>
</reference>
<proteinExistence type="predicted"/>
<dbReference type="InterPro" id="IPR001932">
    <property type="entry name" value="PPM-type_phosphatase-like_dom"/>
</dbReference>
<dbReference type="Gene3D" id="3.60.40.10">
    <property type="entry name" value="PPM-type phosphatase domain"/>
    <property type="match status" value="1"/>
</dbReference>
<dbReference type="SMART" id="SM00332">
    <property type="entry name" value="PP2Cc"/>
    <property type="match status" value="1"/>
</dbReference>
<gene>
    <name evidence="2" type="ORF">A2Y75_07140</name>
</gene>
<dbReference type="STRING" id="1797197.A2Y75_07140"/>
<evidence type="ECO:0000313" key="3">
    <source>
        <dbReference type="Proteomes" id="UP000177876"/>
    </source>
</evidence>
<dbReference type="GO" id="GO:0004722">
    <property type="term" value="F:protein serine/threonine phosphatase activity"/>
    <property type="evidence" value="ECO:0007669"/>
    <property type="project" value="InterPro"/>
</dbReference>
<sequence length="274" mass="30659">MLYAALSETGKVREHNEDSCYADGRIFIVADGMGGHRAGEVASALAIEEFLDFERENRTVETLNRIRDAMLSANEHLYEMALKHPDMEGMGTTFTVALYERELYLGHVGDSRAYLFRDGGLTMLTRDHSLVEQMVSEGYISRREARVHPQRNVILRALGVAEDLEIDRDSMVILPRDKILLCSDGLSGALEDEEIASFLSRVDDPEHGCRDMIQAAKDKGATDDITVVLVELDSETPEGGLDSDKGKKAWWKSLFSKPGPISMSRHNPIRRECL</sequence>
<dbReference type="Pfam" id="PF00481">
    <property type="entry name" value="PP2C"/>
    <property type="match status" value="1"/>
</dbReference>
<name>A0A1F2WJA2_9ACTN</name>
<comment type="caution">
    <text evidence="2">The sequence shown here is derived from an EMBL/GenBank/DDBJ whole genome shotgun (WGS) entry which is preliminary data.</text>
</comment>
<dbReference type="Proteomes" id="UP000177876">
    <property type="component" value="Unassembled WGS sequence"/>
</dbReference>
<organism evidence="2 3">
    <name type="scientific">Candidatus Solincola sediminis</name>
    <dbReference type="NCBI Taxonomy" id="1797199"/>
    <lineage>
        <taxon>Bacteria</taxon>
        <taxon>Bacillati</taxon>
        <taxon>Actinomycetota</taxon>
        <taxon>Candidatus Geothermincolia</taxon>
        <taxon>Candidatus Geothermincolales</taxon>
        <taxon>Candidatus Geothermincolaceae</taxon>
        <taxon>Candidatus Solincola</taxon>
    </lineage>
</organism>
<dbReference type="AlphaFoldDB" id="A0A1F2WJA2"/>
<evidence type="ECO:0000313" key="2">
    <source>
        <dbReference type="EMBL" id="OFW56926.1"/>
    </source>
</evidence>
<dbReference type="Pfam" id="PF07228">
    <property type="entry name" value="SpoIIE"/>
    <property type="match status" value="1"/>
</dbReference>
<evidence type="ECO:0000259" key="1">
    <source>
        <dbReference type="PROSITE" id="PS51746"/>
    </source>
</evidence>
<dbReference type="SMART" id="SM00331">
    <property type="entry name" value="PP2C_SIG"/>
    <property type="match status" value="1"/>
</dbReference>
<protein>
    <recommendedName>
        <fullName evidence="1">PPM-type phosphatase domain-containing protein</fullName>
    </recommendedName>
</protein>
<dbReference type="PANTHER" id="PTHR13832:SF827">
    <property type="entry name" value="PROTEIN PHOSPHATASE 1L"/>
    <property type="match status" value="1"/>
</dbReference>
<dbReference type="InterPro" id="IPR015655">
    <property type="entry name" value="PP2C"/>
</dbReference>
<accession>A0A1F2WJA2</accession>
<dbReference type="EMBL" id="MELK01000040">
    <property type="protein sequence ID" value="OFW56926.1"/>
    <property type="molecule type" value="Genomic_DNA"/>
</dbReference>
<dbReference type="PANTHER" id="PTHR13832">
    <property type="entry name" value="PROTEIN PHOSPHATASE 2C"/>
    <property type="match status" value="1"/>
</dbReference>
<dbReference type="NCBIfam" id="NF033484">
    <property type="entry name" value="Stp1_PP2C_phos"/>
    <property type="match status" value="1"/>
</dbReference>
<dbReference type="CDD" id="cd00143">
    <property type="entry name" value="PP2Cc"/>
    <property type="match status" value="1"/>
</dbReference>
<dbReference type="PROSITE" id="PS51746">
    <property type="entry name" value="PPM_2"/>
    <property type="match status" value="1"/>
</dbReference>
<feature type="domain" description="PPM-type phosphatase" evidence="1">
    <location>
        <begin position="2"/>
        <end position="232"/>
    </location>
</feature>
<dbReference type="InterPro" id="IPR036457">
    <property type="entry name" value="PPM-type-like_dom_sf"/>
</dbReference>